<keyword evidence="11 13" id="KW-0472">Membrane</keyword>
<dbReference type="Pfam" id="PF01127">
    <property type="entry name" value="Sdh_cyt"/>
    <property type="match status" value="1"/>
</dbReference>
<feature type="transmembrane region" description="Helical" evidence="13">
    <location>
        <begin position="61"/>
        <end position="83"/>
    </location>
</feature>
<dbReference type="Gene3D" id="1.20.1300.10">
    <property type="entry name" value="Fumarate reductase/succinate dehydrogenase, transmembrane subunit"/>
    <property type="match status" value="1"/>
</dbReference>
<keyword evidence="8" id="KW-0479">Metal-binding</keyword>
<dbReference type="AlphaFoldDB" id="A0A225ML19"/>
<evidence type="ECO:0000256" key="12">
    <source>
        <dbReference type="ARBA" id="ARBA00025912"/>
    </source>
</evidence>
<gene>
    <name evidence="14" type="primary">sdhC</name>
    <name evidence="14" type="ORF">CEY11_11205</name>
</gene>
<dbReference type="SUPFAM" id="SSF81343">
    <property type="entry name" value="Fumarate reductase respiratory complex transmembrane subunits"/>
    <property type="match status" value="1"/>
</dbReference>
<dbReference type="InterPro" id="IPR000701">
    <property type="entry name" value="SuccDH_FuR_B_TM-su"/>
</dbReference>
<evidence type="ECO:0000256" key="1">
    <source>
        <dbReference type="ARBA" id="ARBA00001971"/>
    </source>
</evidence>
<dbReference type="NCBIfam" id="TIGR02970">
    <property type="entry name" value="succ_dehyd_cytB"/>
    <property type="match status" value="1"/>
</dbReference>
<dbReference type="OrthoDB" id="8964564at2"/>
<evidence type="ECO:0000256" key="9">
    <source>
        <dbReference type="ARBA" id="ARBA00022989"/>
    </source>
</evidence>
<keyword evidence="15" id="KW-1185">Reference proteome</keyword>
<name>A0A225ML19_9BURK</name>
<evidence type="ECO:0000256" key="6">
    <source>
        <dbReference type="ARBA" id="ARBA00022617"/>
    </source>
</evidence>
<evidence type="ECO:0000256" key="8">
    <source>
        <dbReference type="ARBA" id="ARBA00022723"/>
    </source>
</evidence>
<evidence type="ECO:0000256" key="7">
    <source>
        <dbReference type="ARBA" id="ARBA00022692"/>
    </source>
</evidence>
<comment type="cofactor">
    <cofactor evidence="1">
        <name>heme</name>
        <dbReference type="ChEBI" id="CHEBI:30413"/>
    </cofactor>
</comment>
<evidence type="ECO:0000313" key="14">
    <source>
        <dbReference type="EMBL" id="OWT60221.1"/>
    </source>
</evidence>
<comment type="caution">
    <text evidence="14">The sequence shown here is derived from an EMBL/GenBank/DDBJ whole genome shotgun (WGS) entry which is preliminary data.</text>
</comment>
<dbReference type="EMBL" id="NJIH01000006">
    <property type="protein sequence ID" value="OWT60221.1"/>
    <property type="molecule type" value="Genomic_DNA"/>
</dbReference>
<comment type="similarity">
    <text evidence="4">Belongs to the cytochrome b560 family.</text>
</comment>
<evidence type="ECO:0000256" key="2">
    <source>
        <dbReference type="ARBA" id="ARBA00004050"/>
    </source>
</evidence>
<protein>
    <recommendedName>
        <fullName evidence="5">Succinate dehydrogenase cytochrome b556 subunit</fullName>
    </recommendedName>
</protein>
<keyword evidence="10" id="KW-0408">Iron</keyword>
<feature type="transmembrane region" description="Helical" evidence="13">
    <location>
        <begin position="95"/>
        <end position="114"/>
    </location>
</feature>
<sequence>MKSVHNHKAYWAFIGHRVSGLLLAIFLPFHFLALGLALEGAAPLDSFLALTDTPVVKVAEWGLVLLLTLHLAFGLRLLVLEFLPWRAPRDARLNWVGWGAGAAIVVGAAFLIGVF</sequence>
<evidence type="ECO:0000256" key="10">
    <source>
        <dbReference type="ARBA" id="ARBA00023004"/>
    </source>
</evidence>
<evidence type="ECO:0000256" key="3">
    <source>
        <dbReference type="ARBA" id="ARBA00004370"/>
    </source>
</evidence>
<reference evidence="15" key="1">
    <citation type="submission" date="2017-06" db="EMBL/GenBank/DDBJ databases">
        <title>Herbaspirillum phytohormonus sp. nov., isolated from the root nodule of Robinia pseudoacacia in lead-zinc mine.</title>
        <authorList>
            <person name="Fan M."/>
            <person name="Lin Y."/>
        </authorList>
    </citation>
    <scope>NUCLEOTIDE SEQUENCE [LARGE SCALE GENOMIC DNA]</scope>
    <source>
        <strain evidence="15">SC-089</strain>
    </source>
</reference>
<dbReference type="InterPro" id="IPR034804">
    <property type="entry name" value="SQR/QFR_C/D"/>
</dbReference>
<comment type="function">
    <text evidence="2">Membrane-anchoring subunit of succinate dehydrogenase (SDH).</text>
</comment>
<dbReference type="GO" id="GO:0009055">
    <property type="term" value="F:electron transfer activity"/>
    <property type="evidence" value="ECO:0007669"/>
    <property type="project" value="InterPro"/>
</dbReference>
<dbReference type="PANTHER" id="PTHR41910:SF1">
    <property type="entry name" value="SUCCINATE DEHYDROGENASE HYDROPHOBIC MEMBRANE ANCHOR SUBUNIT"/>
    <property type="match status" value="1"/>
</dbReference>
<dbReference type="PANTHER" id="PTHR41910">
    <property type="entry name" value="SUCCINATE DEHYDROGENASE 2 MEMBRANE SUBUNIT SDHC"/>
    <property type="match status" value="1"/>
</dbReference>
<keyword evidence="6" id="KW-0349">Heme</keyword>
<evidence type="ECO:0000256" key="4">
    <source>
        <dbReference type="ARBA" id="ARBA00007244"/>
    </source>
</evidence>
<comment type="subunit">
    <text evidence="12">Part of an enzyme complex containing four subunits: a flavoprotein, an iron-sulfur protein, plus two membrane-anchoring proteins, SdhC and SdhD. The complex can form homotrimers.</text>
</comment>
<keyword evidence="7 13" id="KW-0812">Transmembrane</keyword>
<evidence type="ECO:0000313" key="15">
    <source>
        <dbReference type="Proteomes" id="UP000214603"/>
    </source>
</evidence>
<evidence type="ECO:0000256" key="13">
    <source>
        <dbReference type="SAM" id="Phobius"/>
    </source>
</evidence>
<dbReference type="GO" id="GO:0046872">
    <property type="term" value="F:metal ion binding"/>
    <property type="evidence" value="ECO:0007669"/>
    <property type="project" value="UniProtKB-KW"/>
</dbReference>
<dbReference type="Proteomes" id="UP000214603">
    <property type="component" value="Unassembled WGS sequence"/>
</dbReference>
<dbReference type="RefSeq" id="WP_088603478.1">
    <property type="nucleotide sequence ID" value="NZ_NJIH01000006.1"/>
</dbReference>
<organism evidence="14 15">
    <name type="scientific">Candidimonas nitroreducens</name>
    <dbReference type="NCBI Taxonomy" id="683354"/>
    <lineage>
        <taxon>Bacteria</taxon>
        <taxon>Pseudomonadati</taxon>
        <taxon>Pseudomonadota</taxon>
        <taxon>Betaproteobacteria</taxon>
        <taxon>Burkholderiales</taxon>
        <taxon>Alcaligenaceae</taxon>
        <taxon>Candidimonas</taxon>
    </lineage>
</organism>
<feature type="transmembrane region" description="Helical" evidence="13">
    <location>
        <begin position="21"/>
        <end position="41"/>
    </location>
</feature>
<dbReference type="GO" id="GO:0006099">
    <property type="term" value="P:tricarboxylic acid cycle"/>
    <property type="evidence" value="ECO:0007669"/>
    <property type="project" value="InterPro"/>
</dbReference>
<proteinExistence type="inferred from homology"/>
<dbReference type="InterPro" id="IPR039023">
    <property type="entry name" value="SdhC_prok"/>
</dbReference>
<evidence type="ECO:0000256" key="11">
    <source>
        <dbReference type="ARBA" id="ARBA00023136"/>
    </source>
</evidence>
<comment type="subcellular location">
    <subcellularLocation>
        <location evidence="3">Membrane</location>
    </subcellularLocation>
</comment>
<accession>A0A225ML19</accession>
<keyword evidence="9 13" id="KW-1133">Transmembrane helix</keyword>
<dbReference type="InterPro" id="IPR014314">
    <property type="entry name" value="Succ_DH_cytb556"/>
</dbReference>
<evidence type="ECO:0000256" key="5">
    <source>
        <dbReference type="ARBA" id="ARBA00020076"/>
    </source>
</evidence>
<dbReference type="GO" id="GO:0016020">
    <property type="term" value="C:membrane"/>
    <property type="evidence" value="ECO:0007669"/>
    <property type="project" value="UniProtKB-SubCell"/>
</dbReference>